<dbReference type="Proteomes" id="UP001176941">
    <property type="component" value="Chromosome 16"/>
</dbReference>
<feature type="region of interest" description="Disordered" evidence="1">
    <location>
        <begin position="296"/>
        <end position="379"/>
    </location>
</feature>
<keyword evidence="3" id="KW-1185">Reference proteome</keyword>
<proteinExistence type="predicted"/>
<organism evidence="2 3">
    <name type="scientific">Rangifer tarandus platyrhynchus</name>
    <name type="common">Svalbard reindeer</name>
    <dbReference type="NCBI Taxonomy" id="3082113"/>
    <lineage>
        <taxon>Eukaryota</taxon>
        <taxon>Metazoa</taxon>
        <taxon>Chordata</taxon>
        <taxon>Craniata</taxon>
        <taxon>Vertebrata</taxon>
        <taxon>Euteleostomi</taxon>
        <taxon>Mammalia</taxon>
        <taxon>Eutheria</taxon>
        <taxon>Laurasiatheria</taxon>
        <taxon>Artiodactyla</taxon>
        <taxon>Ruminantia</taxon>
        <taxon>Pecora</taxon>
        <taxon>Cervidae</taxon>
        <taxon>Odocoileinae</taxon>
        <taxon>Rangifer</taxon>
    </lineage>
</organism>
<sequence length="466" mass="50216">MWFRAVWSSTAGLGAGGAMCRRGLPRGKADFVGDALVWLQHRFAVCGEMVDHKTYVCFMTSPPAKEAVVCGRSSATGPDTASLVVSLPFSDDGQKTRALALCLWRHVLGYVSIHLVQPDHRGGPQALRPASGKTHCHGPIEESGCHLREDRTCFGSVSEHGSSSGVLDSGVKAKCKPWDPEKPYAPVSVAFLASLVESFHDFSPPPTGDPSFPVRELSTPQDILEEASFEDEALAPGALPELGVCEMVYVQEENASPPQTPGWEHQASFLGGRAPPSPAKSKVKLNQFLLPTWGPAERAKCAPNGSPRSPPPVSPPPSQTSSPVGHEPTFRAVKSPVRPSSEAPQGSALPEEDRKLPHKTNRGPEAELQGSGRPPRPEPRDFLPSYAAGCFRHLLCFLASLLQSVVFPGNPGSFSWIMLREGNIWAQDVFAATGESLLLGPPSPRNEESVGFYYLVCVRINTKLYM</sequence>
<feature type="compositionally biased region" description="Pro residues" evidence="1">
    <location>
        <begin position="308"/>
        <end position="318"/>
    </location>
</feature>
<accession>A0ABN8YEK1</accession>
<evidence type="ECO:0000256" key="1">
    <source>
        <dbReference type="SAM" id="MobiDB-lite"/>
    </source>
</evidence>
<name>A0ABN8YEK1_RANTA</name>
<gene>
    <name evidence="2" type="ORF">MRATA1EN1_LOCUS7121</name>
</gene>
<reference evidence="2" key="1">
    <citation type="submission" date="2023-04" db="EMBL/GenBank/DDBJ databases">
        <authorList>
            <consortium name="ELIXIR-Norway"/>
        </authorList>
    </citation>
    <scope>NUCLEOTIDE SEQUENCE [LARGE SCALE GENOMIC DNA]</scope>
</reference>
<dbReference type="EMBL" id="OX459952">
    <property type="protein sequence ID" value="CAI9158159.1"/>
    <property type="molecule type" value="Genomic_DNA"/>
</dbReference>
<feature type="region of interest" description="Disordered" evidence="1">
    <location>
        <begin position="255"/>
        <end position="280"/>
    </location>
</feature>
<evidence type="ECO:0000313" key="2">
    <source>
        <dbReference type="EMBL" id="CAI9158159.1"/>
    </source>
</evidence>
<evidence type="ECO:0000313" key="3">
    <source>
        <dbReference type="Proteomes" id="UP001176941"/>
    </source>
</evidence>
<protein>
    <submittedName>
        <fullName evidence="2">Uncharacterized protein</fullName>
    </submittedName>
</protein>